<keyword evidence="2" id="KW-1185">Reference proteome</keyword>
<comment type="caution">
    <text evidence="1">The sequence shown here is derived from an EMBL/GenBank/DDBJ whole genome shotgun (WGS) entry which is preliminary data.</text>
</comment>
<organism evidence="1 2">
    <name type="scientific">Photorhabdus aegyptia</name>
    <dbReference type="NCBI Taxonomy" id="2805098"/>
    <lineage>
        <taxon>Bacteria</taxon>
        <taxon>Pseudomonadati</taxon>
        <taxon>Pseudomonadota</taxon>
        <taxon>Gammaproteobacteria</taxon>
        <taxon>Enterobacterales</taxon>
        <taxon>Morganellaceae</taxon>
        <taxon>Photorhabdus</taxon>
    </lineage>
</organism>
<dbReference type="RefSeq" id="WP_036782969.1">
    <property type="nucleotide sequence ID" value="NZ_CAWLTM010000024.1"/>
</dbReference>
<dbReference type="PATRIC" id="fig|1393736.3.peg.4238"/>
<name>A0A022PEI6_9GAMM</name>
<evidence type="ECO:0000313" key="2">
    <source>
        <dbReference type="Proteomes" id="UP000023464"/>
    </source>
</evidence>
<protein>
    <submittedName>
        <fullName evidence="1">Uncharacterized protein</fullName>
    </submittedName>
</protein>
<gene>
    <name evidence="1" type="ORF">BA1DRAFT_04162</name>
</gene>
<dbReference type="AlphaFoldDB" id="A0A022PEI6"/>
<reference evidence="1 2" key="1">
    <citation type="submission" date="2014-03" db="EMBL/GenBank/DDBJ databases">
        <title>Draft Genome of Photorhabdus luminescens BA1, an Egyptian Isolate.</title>
        <authorList>
            <person name="Ghazal S."/>
            <person name="Hurst S.G.IV."/>
            <person name="Morris K."/>
            <person name="Thomas K."/>
            <person name="Tisa L.S."/>
        </authorList>
    </citation>
    <scope>NUCLEOTIDE SEQUENCE [LARGE SCALE GENOMIC DNA]</scope>
    <source>
        <strain evidence="1 2">BA1</strain>
    </source>
</reference>
<evidence type="ECO:0000313" key="1">
    <source>
        <dbReference type="EMBL" id="EYU13368.1"/>
    </source>
</evidence>
<dbReference type="Proteomes" id="UP000023464">
    <property type="component" value="Unassembled WGS sequence"/>
</dbReference>
<accession>A0A022PEI6</accession>
<dbReference type="EMBL" id="JFGV01000091">
    <property type="protein sequence ID" value="EYU13368.1"/>
    <property type="molecule type" value="Genomic_DNA"/>
</dbReference>
<proteinExistence type="predicted"/>
<sequence>MLGLEYWLAALDDKFGVTDRVVAYLSAAQQETLEKARKIEKGFWDLGAMFADKILEEGKEVVETEIRTYLRRTLEDIKPRFF</sequence>